<protein>
    <recommendedName>
        <fullName evidence="3">Lipoprotein</fullName>
    </recommendedName>
</protein>
<reference evidence="1 2" key="1">
    <citation type="submission" date="2019-09" db="EMBL/GenBank/DDBJ databases">
        <title>Acinetobacter sp. C16S1 isolated from saline soil.</title>
        <authorList>
            <person name="Xu L."/>
            <person name="Sun J.-Q."/>
        </authorList>
    </citation>
    <scope>NUCLEOTIDE SEQUENCE [LARGE SCALE GENOMIC DNA]</scope>
    <source>
        <strain evidence="1 2">C16S1</strain>
    </source>
</reference>
<dbReference type="KEGG" id="asue:F2A31_05785"/>
<evidence type="ECO:0008006" key="3">
    <source>
        <dbReference type="Google" id="ProtNLM"/>
    </source>
</evidence>
<dbReference type="RefSeq" id="WP_150025569.1">
    <property type="nucleotide sequence ID" value="NZ_CP043909.1"/>
</dbReference>
<sequence>MKIKFPSLFFLLNFFIFISGCNPQSKDLEVTLKNDHLCAFTNNPKTHYGFDNTIIVSTGKIDFTKEFQSNYEQHYKNGVLPINENTCTKIPLTIFEKNVAYEITLETNKIYHRSICIFEDNGHFNLKYIAPSKSTCD</sequence>
<evidence type="ECO:0000313" key="1">
    <source>
        <dbReference type="EMBL" id="QER39237.1"/>
    </source>
</evidence>
<proteinExistence type="predicted"/>
<dbReference type="Proteomes" id="UP000325177">
    <property type="component" value="Chromosome"/>
</dbReference>
<dbReference type="EMBL" id="CP043909">
    <property type="protein sequence ID" value="QER39237.1"/>
    <property type="molecule type" value="Genomic_DNA"/>
</dbReference>
<dbReference type="AlphaFoldDB" id="A0A5P1UUE8"/>
<dbReference type="NCBIfam" id="NF045616">
    <property type="entry name" value="Acin_mostly_LP"/>
    <property type="match status" value="1"/>
</dbReference>
<dbReference type="InterPro" id="IPR054658">
    <property type="entry name" value="Extrcyto_LP"/>
</dbReference>
<organism evidence="1 2">
    <name type="scientific">Acinetobacter suaedae</name>
    <dbReference type="NCBI Taxonomy" id="2609668"/>
    <lineage>
        <taxon>Bacteria</taxon>
        <taxon>Pseudomonadati</taxon>
        <taxon>Pseudomonadota</taxon>
        <taxon>Gammaproteobacteria</taxon>
        <taxon>Moraxellales</taxon>
        <taxon>Moraxellaceae</taxon>
        <taxon>Acinetobacter</taxon>
    </lineage>
</organism>
<dbReference type="PROSITE" id="PS51257">
    <property type="entry name" value="PROKAR_LIPOPROTEIN"/>
    <property type="match status" value="1"/>
</dbReference>
<accession>A0A5P1UUE8</accession>
<gene>
    <name evidence="1" type="ORF">F2A31_05785</name>
</gene>
<name>A0A5P1UUE8_9GAMM</name>
<evidence type="ECO:0000313" key="2">
    <source>
        <dbReference type="Proteomes" id="UP000325177"/>
    </source>
</evidence>
<keyword evidence="2" id="KW-1185">Reference proteome</keyword>